<name>A0ACC0YRL0_9ROSI</name>
<protein>
    <submittedName>
        <fullName evidence="1">Uncharacterized protein</fullName>
    </submittedName>
</protein>
<sequence length="473" mass="54757">MMAEALINSHLFHEKITKALEKSKGTVLIKTCLSQKAFLFTCDPEKVYYILTSNFSSYPKGSEWRKRFDIFGDHGLFNSDSEEWTRQIKVTRNFLSHKKLHQLTAKIIPEILGRQLIPVLEHVSKQKVVVDLQDLFTRYTFDFVSTIATGFNPNTLCIEFPEIPFAKAMDDACEAIFYRHIMPESLWKLQRWLGIGKERKYTDSFKTIGDFAAKHISNRREIISKLMTRMEEEEEEEESFNVLNLYLSGHEISGATFTDEKIIRDNLIGITFAGEETTRTALSWFFWLISKNPLVEIKIREELRRSFPQKEDKEGRIFFHLDELSNLVYLHAALCETLRLFPPVPYEVRTPMHEDSLPSGENVNQNTTVIVSIYAMARMKSIWGDDCEEFKPERWMTEDGGIKHHPQHKFLAFNARPRVCPGKDIAFVLMKAIAATILHNYHAQVLESHLVIPNLSVTLGMKHGLLAKLEPRE</sequence>
<dbReference type="EMBL" id="CM047740">
    <property type="protein sequence ID" value="KAJ0041052.1"/>
    <property type="molecule type" value="Genomic_DNA"/>
</dbReference>
<evidence type="ECO:0000313" key="2">
    <source>
        <dbReference type="Proteomes" id="UP001163603"/>
    </source>
</evidence>
<gene>
    <name evidence="1" type="ORF">Pint_26950</name>
</gene>
<keyword evidence="2" id="KW-1185">Reference proteome</keyword>
<reference evidence="2" key="1">
    <citation type="journal article" date="2023" name="G3 (Bethesda)">
        <title>Genome assembly and association tests identify interacting loci associated with vigor, precocity, and sex in interspecific pistachio rootstocks.</title>
        <authorList>
            <person name="Palmer W."/>
            <person name="Jacygrad E."/>
            <person name="Sagayaradj S."/>
            <person name="Cavanaugh K."/>
            <person name="Han R."/>
            <person name="Bertier L."/>
            <person name="Beede B."/>
            <person name="Kafkas S."/>
            <person name="Golino D."/>
            <person name="Preece J."/>
            <person name="Michelmore R."/>
        </authorList>
    </citation>
    <scope>NUCLEOTIDE SEQUENCE [LARGE SCALE GENOMIC DNA]</scope>
</reference>
<organism evidence="1 2">
    <name type="scientific">Pistacia integerrima</name>
    <dbReference type="NCBI Taxonomy" id="434235"/>
    <lineage>
        <taxon>Eukaryota</taxon>
        <taxon>Viridiplantae</taxon>
        <taxon>Streptophyta</taxon>
        <taxon>Embryophyta</taxon>
        <taxon>Tracheophyta</taxon>
        <taxon>Spermatophyta</taxon>
        <taxon>Magnoliopsida</taxon>
        <taxon>eudicotyledons</taxon>
        <taxon>Gunneridae</taxon>
        <taxon>Pentapetalae</taxon>
        <taxon>rosids</taxon>
        <taxon>malvids</taxon>
        <taxon>Sapindales</taxon>
        <taxon>Anacardiaceae</taxon>
        <taxon>Pistacia</taxon>
    </lineage>
</organism>
<accession>A0ACC0YRL0</accession>
<evidence type="ECO:0000313" key="1">
    <source>
        <dbReference type="EMBL" id="KAJ0041052.1"/>
    </source>
</evidence>
<comment type="caution">
    <text evidence="1">The sequence shown here is derived from an EMBL/GenBank/DDBJ whole genome shotgun (WGS) entry which is preliminary data.</text>
</comment>
<proteinExistence type="predicted"/>
<dbReference type="Proteomes" id="UP001163603">
    <property type="component" value="Chromosome 5"/>
</dbReference>